<name>A0AAD5W1G1_9AGAR</name>
<keyword evidence="2" id="KW-1133">Transmembrane helix</keyword>
<keyword evidence="2" id="KW-0472">Membrane</keyword>
<evidence type="ECO:0000256" key="1">
    <source>
        <dbReference type="SAM" id="MobiDB-lite"/>
    </source>
</evidence>
<feature type="region of interest" description="Disordered" evidence="1">
    <location>
        <begin position="255"/>
        <end position="277"/>
    </location>
</feature>
<feature type="transmembrane region" description="Helical" evidence="2">
    <location>
        <begin position="512"/>
        <end position="535"/>
    </location>
</feature>
<feature type="region of interest" description="Disordered" evidence="1">
    <location>
        <begin position="1"/>
        <end position="34"/>
    </location>
</feature>
<feature type="transmembrane region" description="Helical" evidence="2">
    <location>
        <begin position="640"/>
        <end position="661"/>
    </location>
</feature>
<accession>A0AAD5W1G1</accession>
<dbReference type="AlphaFoldDB" id="A0AAD5W1G1"/>
<dbReference type="EMBL" id="JANIEX010000070">
    <property type="protein sequence ID" value="KAJ3574380.1"/>
    <property type="molecule type" value="Genomic_DNA"/>
</dbReference>
<keyword evidence="4" id="KW-1185">Reference proteome</keyword>
<feature type="transmembrane region" description="Helical" evidence="2">
    <location>
        <begin position="547"/>
        <end position="568"/>
    </location>
</feature>
<feature type="transmembrane region" description="Helical" evidence="2">
    <location>
        <begin position="688"/>
        <end position="709"/>
    </location>
</feature>
<evidence type="ECO:0000313" key="4">
    <source>
        <dbReference type="Proteomes" id="UP001213000"/>
    </source>
</evidence>
<proteinExistence type="predicted"/>
<reference evidence="3" key="1">
    <citation type="submission" date="2022-07" db="EMBL/GenBank/DDBJ databases">
        <title>Genome Sequence of Leucocoprinus birnbaumii.</title>
        <authorList>
            <person name="Buettner E."/>
        </authorList>
    </citation>
    <scope>NUCLEOTIDE SEQUENCE</scope>
    <source>
        <strain evidence="3">VT141</strain>
    </source>
</reference>
<organism evidence="3 4">
    <name type="scientific">Leucocoprinus birnbaumii</name>
    <dbReference type="NCBI Taxonomy" id="56174"/>
    <lineage>
        <taxon>Eukaryota</taxon>
        <taxon>Fungi</taxon>
        <taxon>Dikarya</taxon>
        <taxon>Basidiomycota</taxon>
        <taxon>Agaricomycotina</taxon>
        <taxon>Agaricomycetes</taxon>
        <taxon>Agaricomycetidae</taxon>
        <taxon>Agaricales</taxon>
        <taxon>Agaricineae</taxon>
        <taxon>Agaricaceae</taxon>
        <taxon>Leucocoprinus</taxon>
    </lineage>
</organism>
<feature type="compositionally biased region" description="Basic and acidic residues" evidence="1">
    <location>
        <begin position="20"/>
        <end position="34"/>
    </location>
</feature>
<evidence type="ECO:0000256" key="2">
    <source>
        <dbReference type="SAM" id="Phobius"/>
    </source>
</evidence>
<gene>
    <name evidence="3" type="ORF">NP233_g1803</name>
</gene>
<protein>
    <submittedName>
        <fullName evidence="3">Uncharacterized protein</fullName>
    </submittedName>
</protein>
<sequence length="785" mass="88904">MSTILAHQSSEKPPIATSDSEGRLRLDPGAPEREPRSAAKFCLWLTLTFLVVAGCSVVYFLAESAWYGMQHPHSNHYHKKPESEITDWSKVVRPLITRNDSFDVIASVWVRDDGGEDGGLIIDGEERPERLIFLEPIFRSVSLREKTRFTNVTLRVPKPPLRGTNISTYDLRASFVLVHSGTPRMFTDHSNFTTWKPSSLRSPSVRHWQENPLLEDRIYDSFGFTLPLIQFHNMPFENANISTLQDYLIPSSSSAKASMTLSPPPDSDDEDEDVEVTDQRVSRNDFGLYFLGDQKPAGDHHPYIVSRYDFQLSMTAEHQTDLLESTDLNIIDETNTYDRRSYTSAQRLLANKTCVNPKTKKPIEKPLWYQCRRSYNTNGVFETKIQTQAIDNDSNQNKRTQYMHYYAPHLTALLRSAGPKDLVPIPLVTNPATGGIAQKNGDVPSDEGFIEVNWRVSFSTRGEVSGRILDGFRHRHNMTVSGNDLERAQRSHETTFGMFGFRSSMDHHPRRVATITITQKILVYASWVWAILYWYTRASTVGLSRFGNTLTATSVTLAIIFDLIQTFFGEARLGLSDLLSTIKILVPLFMFKAIFRVEDGSKGSDNRRRGLYPHWHFAQPTHLERASERVEAQVTRRTKILFLLTLFAASWVINAQKYGWISKPQLLSPASPHPLNSLHKHMPRVIELMSNITLTFSLGGTVLQLVMNYHSKTYAGSYKINAYTLLFTRVLKTLLFSKALVGKSTSANGYSYIDVLGFGVSGVNAVQAYLYRSVRASAEVDESEE</sequence>
<keyword evidence="2" id="KW-0812">Transmembrane</keyword>
<feature type="transmembrane region" description="Helical" evidence="2">
    <location>
        <begin position="574"/>
        <end position="595"/>
    </location>
</feature>
<feature type="transmembrane region" description="Helical" evidence="2">
    <location>
        <begin position="41"/>
        <end position="62"/>
    </location>
</feature>
<comment type="caution">
    <text evidence="3">The sequence shown here is derived from an EMBL/GenBank/DDBJ whole genome shotgun (WGS) entry which is preliminary data.</text>
</comment>
<evidence type="ECO:0000313" key="3">
    <source>
        <dbReference type="EMBL" id="KAJ3574380.1"/>
    </source>
</evidence>
<feature type="compositionally biased region" description="Acidic residues" evidence="1">
    <location>
        <begin position="266"/>
        <end position="276"/>
    </location>
</feature>
<dbReference type="Proteomes" id="UP001213000">
    <property type="component" value="Unassembled WGS sequence"/>
</dbReference>